<evidence type="ECO:0000256" key="1">
    <source>
        <dbReference type="SAM" id="Phobius"/>
    </source>
</evidence>
<gene>
    <name evidence="2" type="ORF">NRP21_14810</name>
</gene>
<dbReference type="PIRSF" id="PIRSF016660">
    <property type="entry name" value="YedI"/>
    <property type="match status" value="1"/>
</dbReference>
<dbReference type="PANTHER" id="PTHR30503">
    <property type="entry name" value="INNER MEMBRANE PROTEIN YEDI"/>
    <property type="match status" value="1"/>
</dbReference>
<dbReference type="Proteomes" id="UP001524642">
    <property type="component" value="Unassembled WGS sequence"/>
</dbReference>
<evidence type="ECO:0000313" key="2">
    <source>
        <dbReference type="EMBL" id="MCR0983324.1"/>
    </source>
</evidence>
<proteinExistence type="predicted"/>
<dbReference type="PANTHER" id="PTHR30503:SF3">
    <property type="entry name" value="INNER MEMBRANE PROTEIN YEDI"/>
    <property type="match status" value="1"/>
</dbReference>
<feature type="transmembrane region" description="Helical" evidence="1">
    <location>
        <begin position="171"/>
        <end position="197"/>
    </location>
</feature>
<name>A0ABT1X5D6_9PROT</name>
<accession>A0ABT1X5D6</accession>
<feature type="transmembrane region" description="Helical" evidence="1">
    <location>
        <begin position="76"/>
        <end position="94"/>
    </location>
</feature>
<feature type="transmembrane region" description="Helical" evidence="1">
    <location>
        <begin position="301"/>
        <end position="326"/>
    </location>
</feature>
<organism evidence="2 3">
    <name type="scientific">Roseomonas populi</name>
    <dbReference type="NCBI Taxonomy" id="3121582"/>
    <lineage>
        <taxon>Bacteria</taxon>
        <taxon>Pseudomonadati</taxon>
        <taxon>Pseudomonadota</taxon>
        <taxon>Alphaproteobacteria</taxon>
        <taxon>Acetobacterales</taxon>
        <taxon>Roseomonadaceae</taxon>
        <taxon>Roseomonas</taxon>
    </lineage>
</organism>
<dbReference type="RefSeq" id="WP_257716991.1">
    <property type="nucleotide sequence ID" value="NZ_JANJOU010000011.1"/>
</dbReference>
<reference evidence="2 3" key="1">
    <citation type="submission" date="2022-06" db="EMBL/GenBank/DDBJ databases">
        <title>Roseomonas CN29.</title>
        <authorList>
            <person name="Cheng Y."/>
            <person name="He X."/>
        </authorList>
    </citation>
    <scope>NUCLEOTIDE SEQUENCE [LARGE SCALE GENOMIC DNA]</scope>
    <source>
        <strain evidence="2 3">CN29</strain>
    </source>
</reference>
<keyword evidence="1" id="KW-0812">Transmembrane</keyword>
<keyword evidence="3" id="KW-1185">Reference proteome</keyword>
<dbReference type="EMBL" id="JANJOU010000011">
    <property type="protein sequence ID" value="MCR0983324.1"/>
    <property type="molecule type" value="Genomic_DNA"/>
</dbReference>
<dbReference type="Pfam" id="PF05661">
    <property type="entry name" value="DUF808"/>
    <property type="match status" value="1"/>
</dbReference>
<sequence>MSLGLIALLDDVAGLAKAAAASLDDVAAQAARSGAKAAGVVIDDAAVTPRYLTGFSPSRELPVVWRIALGSVRNKLLFLLPAALLLSAVAPWAITPLLMLGGAYLCYEGAEKIYEALHPHGAHGPEHVTGKAPQDPRAFEDAKVQSAVQTDFILSAEIMAISLASIPDGSFLFRAIILAAVGLALTALVYGGVGLIVKADDAGLALARAERPVTGPFGRTGLPTAADRLLRPLTQLVGRGLVRGMPVFLRVLAVVGTAAMVWVGGGIIIHGLEGFGLPQPAHLSETASHAAAATIPAIGPFLGWLAGAAVSGIFGLLLGAVLIPVVEHGIAPLLRRVRG</sequence>
<keyword evidence="1" id="KW-1133">Transmembrane helix</keyword>
<keyword evidence="1" id="KW-0472">Membrane</keyword>
<protein>
    <submittedName>
        <fullName evidence="2">DUF808 domain-containing protein</fullName>
    </submittedName>
</protein>
<dbReference type="InterPro" id="IPR008526">
    <property type="entry name" value="YedI"/>
</dbReference>
<feature type="transmembrane region" description="Helical" evidence="1">
    <location>
        <begin position="247"/>
        <end position="269"/>
    </location>
</feature>
<comment type="caution">
    <text evidence="2">The sequence shown here is derived from an EMBL/GenBank/DDBJ whole genome shotgun (WGS) entry which is preliminary data.</text>
</comment>
<evidence type="ECO:0000313" key="3">
    <source>
        <dbReference type="Proteomes" id="UP001524642"/>
    </source>
</evidence>